<dbReference type="Gene3D" id="2.60.40.1220">
    <property type="match status" value="2"/>
</dbReference>
<dbReference type="OrthoDB" id="2675126at2"/>
<dbReference type="InterPro" id="IPR051465">
    <property type="entry name" value="Cell_Envelope_Struct_Comp"/>
</dbReference>
<feature type="domain" description="SLH" evidence="2">
    <location>
        <begin position="1089"/>
        <end position="1148"/>
    </location>
</feature>
<evidence type="ECO:0000259" key="2">
    <source>
        <dbReference type="PROSITE" id="PS51272"/>
    </source>
</evidence>
<dbReference type="PANTHER" id="PTHR43308">
    <property type="entry name" value="OUTER MEMBRANE PROTEIN ALPHA-RELATED"/>
    <property type="match status" value="1"/>
</dbReference>
<protein>
    <recommendedName>
        <fullName evidence="2">SLH domain-containing protein</fullName>
    </recommendedName>
</protein>
<dbReference type="InterPro" id="IPR001119">
    <property type="entry name" value="SLH_dom"/>
</dbReference>
<gene>
    <name evidence="3" type="ORF">EJP82_21055</name>
</gene>
<evidence type="ECO:0000313" key="4">
    <source>
        <dbReference type="Proteomes" id="UP000279446"/>
    </source>
</evidence>
<reference evidence="3 4" key="1">
    <citation type="submission" date="2018-12" db="EMBL/GenBank/DDBJ databases">
        <authorList>
            <person name="Sun L."/>
            <person name="Chen Z."/>
        </authorList>
    </citation>
    <scope>NUCLEOTIDE SEQUENCE [LARGE SCALE GENOMIC DNA]</scope>
    <source>
        <strain evidence="3 4">DSM 15890</strain>
    </source>
</reference>
<dbReference type="Proteomes" id="UP000279446">
    <property type="component" value="Unassembled WGS sequence"/>
</dbReference>
<proteinExistence type="predicted"/>
<keyword evidence="1" id="KW-0732">Signal</keyword>
<evidence type="ECO:0000313" key="3">
    <source>
        <dbReference type="EMBL" id="RUT42972.1"/>
    </source>
</evidence>
<dbReference type="InterPro" id="IPR011801">
    <property type="entry name" value="Swm_rep_I_cyn"/>
</dbReference>
<dbReference type="RefSeq" id="WP_127194030.1">
    <property type="nucleotide sequence ID" value="NZ_RZNY01000022.1"/>
</dbReference>
<dbReference type="PANTHER" id="PTHR43308:SF5">
    <property type="entry name" value="S-LAYER PROTEIN _ PEPTIDOGLYCAN ENDO-BETA-N-ACETYLGLUCOSAMINIDASE"/>
    <property type="match status" value="1"/>
</dbReference>
<sequence>MKKKISILIVMILAVNTLLGTMVGASGAKGATDATELSATVTTGTELKDVSSAVSMIPGISSLNRGLLAALGSSDLIVSPAEGSQYVPIDTKLEVKFANKQIRTNPNKQQIFTISRDMSGYTEKMDVTVTQSVYANSVILTPPSILLYGTKYYITIPEGTFISGGVGNGENGVTSAALTWSFTTASSSTTALTQTAFNPSKGSTNNSISVDPIIKFNRNVKLNASLANGGITLRKTGSGVNIPISVSVSSNTVTISPTSNLERGTSYYIEIASNGIYDAENPYLYYAGLSGSNSWSFQTEAPDKTAPVLQSATMYSNTAIRLLYNETLNYTNYLSTSSFTVTVNGETRRISSASASGEIVYIYMETGVAVGQDIKISYTGSGSQAIQDVYGNAAATFSSKVVTNGVDSVMPRPKEGSATSTSVTLYFSESIKSPSTYAYEQFTVTADGNSKGISSLSHNGDRITLYLSNSISNGEVVKVSYSPGSYPLVDYRGMEIAAFSDYFVRNTYDTVAPVFKGVEGSGNKIIMTYDEALRISPLPLKSQFSVLVNNAPVYVTAVEIASNQVILTLASSFTKDQNVTLSYVSGIGGIADLNGNMAGYINLQPITYNTVIEGIRSATITGDTLTITFNSTLRTLSYLPANQFYVNVDKVNRGLQSATISGNTVTLKLSSAVAKGQVIDLSYMTGAAPLYDSLGNIIKSFSNLQVQNLTGGTTTTVNGVQPDYLTAMPTVDFGVGGYLLNLNTAQASSSQSRYGLNMKKYVIDNDKFQAAFKYLTDNNIASKRIVFEVPSTEKAAEVVIPMNALMTMYSSGKTGSFAVKYNNVMYDLPIEKIPYSEISRALSASSLTSAYITIQIEPIMKAQISSLNYSNIVTTAPITDPVQIYVSAYNETAVQNAVDVAHTGQIYFKAATSPSSMYVYLMKYDLAARTASFVPGKAAGNGSSLVFSGKVNGNSIVGPATGYSYFSDTAKHWAKADITELSSKLIVDARSDNKFEPDKNITRAEFAIFITKGLGLVGDASSANRFSDVTSGTNAAYIGAAAKAGIITGNTDGTFKPGSNITREQMALMMVRAMDYAGHNISLNGSSAQVLTKFKDGAKIQSKETVAKAVKEGIIQGMTANTFQPQGNATRAQAAVMLKRVLDKLDYL</sequence>
<name>A0A433Y432_9BACL</name>
<feature type="domain" description="SLH" evidence="2">
    <location>
        <begin position="961"/>
        <end position="1020"/>
    </location>
</feature>
<accession>A0A433Y432</accession>
<keyword evidence="4" id="KW-1185">Reference proteome</keyword>
<dbReference type="Pfam" id="PF13205">
    <property type="entry name" value="Big_5"/>
    <property type="match status" value="2"/>
</dbReference>
<dbReference type="PROSITE" id="PS51272">
    <property type="entry name" value="SLH"/>
    <property type="match status" value="3"/>
</dbReference>
<dbReference type="InterPro" id="IPR032812">
    <property type="entry name" value="SbsA_Ig"/>
</dbReference>
<comment type="caution">
    <text evidence="3">The sequence shown here is derived from an EMBL/GenBank/DDBJ whole genome shotgun (WGS) entry which is preliminary data.</text>
</comment>
<dbReference type="InterPro" id="IPR014755">
    <property type="entry name" value="Cu-Rt/internalin_Ig-like"/>
</dbReference>
<organism evidence="3 4">
    <name type="scientific">Paenibacillus anaericanus</name>
    <dbReference type="NCBI Taxonomy" id="170367"/>
    <lineage>
        <taxon>Bacteria</taxon>
        <taxon>Bacillati</taxon>
        <taxon>Bacillota</taxon>
        <taxon>Bacilli</taxon>
        <taxon>Bacillales</taxon>
        <taxon>Paenibacillaceae</taxon>
        <taxon>Paenibacillus</taxon>
    </lineage>
</organism>
<feature type="domain" description="SLH" evidence="2">
    <location>
        <begin position="1021"/>
        <end position="1084"/>
    </location>
</feature>
<dbReference type="Pfam" id="PF00395">
    <property type="entry name" value="SLH"/>
    <property type="match status" value="3"/>
</dbReference>
<dbReference type="NCBIfam" id="TIGR02059">
    <property type="entry name" value="swm_rep_I"/>
    <property type="match status" value="4"/>
</dbReference>
<evidence type="ECO:0000256" key="1">
    <source>
        <dbReference type="ARBA" id="ARBA00022729"/>
    </source>
</evidence>
<dbReference type="EMBL" id="RZNY01000022">
    <property type="protein sequence ID" value="RUT42972.1"/>
    <property type="molecule type" value="Genomic_DNA"/>
</dbReference>
<dbReference type="InterPro" id="IPR028059">
    <property type="entry name" value="SWM_rpt"/>
</dbReference>
<dbReference type="AlphaFoldDB" id="A0A433Y432"/>
<dbReference type="Pfam" id="PF13753">
    <property type="entry name" value="SWM_repeat"/>
    <property type="match status" value="4"/>
</dbReference>